<reference evidence="2" key="2">
    <citation type="submission" date="2023-05" db="EMBL/GenBank/DDBJ databases">
        <authorList>
            <person name="Fouks B."/>
        </authorList>
    </citation>
    <scope>NUCLEOTIDE SEQUENCE</scope>
    <source>
        <strain evidence="2">Stay&amp;Tobe</strain>
        <tissue evidence="2">Testes</tissue>
    </source>
</reference>
<name>A0AAD8E1A4_DIPPU</name>
<feature type="non-terminal residue" evidence="2">
    <location>
        <position position="1"/>
    </location>
</feature>
<dbReference type="EMBL" id="JASPKZ010010698">
    <property type="protein sequence ID" value="KAJ9573476.1"/>
    <property type="molecule type" value="Genomic_DNA"/>
</dbReference>
<sequence length="76" mass="8180">ITNFNEDTAKNPSPQPHSPVTSLKQESFNNVAVQDDTDGYTTANLGPNAQAKNPSPQSHSPVTSLKQESSNNLRTD</sequence>
<proteinExistence type="predicted"/>
<keyword evidence="3" id="KW-1185">Reference proteome</keyword>
<organism evidence="2 3">
    <name type="scientific">Diploptera punctata</name>
    <name type="common">Pacific beetle cockroach</name>
    <dbReference type="NCBI Taxonomy" id="6984"/>
    <lineage>
        <taxon>Eukaryota</taxon>
        <taxon>Metazoa</taxon>
        <taxon>Ecdysozoa</taxon>
        <taxon>Arthropoda</taxon>
        <taxon>Hexapoda</taxon>
        <taxon>Insecta</taxon>
        <taxon>Pterygota</taxon>
        <taxon>Neoptera</taxon>
        <taxon>Polyneoptera</taxon>
        <taxon>Dictyoptera</taxon>
        <taxon>Blattodea</taxon>
        <taxon>Blaberoidea</taxon>
        <taxon>Blaberidae</taxon>
        <taxon>Diplopterinae</taxon>
        <taxon>Diploptera</taxon>
    </lineage>
</organism>
<feature type="region of interest" description="Disordered" evidence="1">
    <location>
        <begin position="1"/>
        <end position="22"/>
    </location>
</feature>
<accession>A0AAD8E1A4</accession>
<evidence type="ECO:0000313" key="3">
    <source>
        <dbReference type="Proteomes" id="UP001233999"/>
    </source>
</evidence>
<feature type="compositionally biased region" description="Polar residues" evidence="1">
    <location>
        <begin position="39"/>
        <end position="76"/>
    </location>
</feature>
<feature type="region of interest" description="Disordered" evidence="1">
    <location>
        <begin position="35"/>
        <end position="76"/>
    </location>
</feature>
<comment type="caution">
    <text evidence="2">The sequence shown here is derived from an EMBL/GenBank/DDBJ whole genome shotgun (WGS) entry which is preliminary data.</text>
</comment>
<dbReference type="AlphaFoldDB" id="A0AAD8E1A4"/>
<evidence type="ECO:0000256" key="1">
    <source>
        <dbReference type="SAM" id="MobiDB-lite"/>
    </source>
</evidence>
<gene>
    <name evidence="2" type="ORF">L9F63_009136</name>
</gene>
<dbReference type="Proteomes" id="UP001233999">
    <property type="component" value="Unassembled WGS sequence"/>
</dbReference>
<feature type="non-terminal residue" evidence="2">
    <location>
        <position position="76"/>
    </location>
</feature>
<evidence type="ECO:0000313" key="2">
    <source>
        <dbReference type="EMBL" id="KAJ9573476.1"/>
    </source>
</evidence>
<reference evidence="2" key="1">
    <citation type="journal article" date="2023" name="IScience">
        <title>Live-bearing cockroach genome reveals convergent evolutionary mechanisms linked to viviparity in insects and beyond.</title>
        <authorList>
            <person name="Fouks B."/>
            <person name="Harrison M.C."/>
            <person name="Mikhailova A.A."/>
            <person name="Marchal E."/>
            <person name="English S."/>
            <person name="Carruthers M."/>
            <person name="Jennings E.C."/>
            <person name="Chiamaka E.L."/>
            <person name="Frigard R.A."/>
            <person name="Pippel M."/>
            <person name="Attardo G.M."/>
            <person name="Benoit J.B."/>
            <person name="Bornberg-Bauer E."/>
            <person name="Tobe S.S."/>
        </authorList>
    </citation>
    <scope>NUCLEOTIDE SEQUENCE</scope>
    <source>
        <strain evidence="2">Stay&amp;Tobe</strain>
    </source>
</reference>
<protein>
    <submittedName>
        <fullName evidence="2">Uncharacterized protein</fullName>
    </submittedName>
</protein>